<dbReference type="NCBIfam" id="TIGR03514">
    <property type="entry name" value="GldB_lipo"/>
    <property type="match status" value="1"/>
</dbReference>
<dbReference type="Pfam" id="PF25594">
    <property type="entry name" value="GldB_lipo"/>
    <property type="match status" value="1"/>
</dbReference>
<feature type="signal peptide" evidence="1">
    <location>
        <begin position="1"/>
        <end position="18"/>
    </location>
</feature>
<dbReference type="OrthoDB" id="976022at2"/>
<dbReference type="Proteomes" id="UP000245430">
    <property type="component" value="Unassembled WGS sequence"/>
</dbReference>
<comment type="caution">
    <text evidence="2">The sequence shown here is derived from an EMBL/GenBank/DDBJ whole genome shotgun (WGS) entry which is preliminary data.</text>
</comment>
<evidence type="ECO:0000256" key="1">
    <source>
        <dbReference type="SAM" id="SignalP"/>
    </source>
</evidence>
<feature type="chain" id="PRO_5016426059" evidence="1">
    <location>
        <begin position="19"/>
        <end position="320"/>
    </location>
</feature>
<name>A0A316DWS5_9FLAO</name>
<organism evidence="2 3">
    <name type="scientific">Xanthomarina spongicola</name>
    <dbReference type="NCBI Taxonomy" id="570520"/>
    <lineage>
        <taxon>Bacteria</taxon>
        <taxon>Pseudomonadati</taxon>
        <taxon>Bacteroidota</taxon>
        <taxon>Flavobacteriia</taxon>
        <taxon>Flavobacteriales</taxon>
        <taxon>Flavobacteriaceae</taxon>
        <taxon>Xanthomarina</taxon>
    </lineage>
</organism>
<dbReference type="AlphaFoldDB" id="A0A316DWS5"/>
<dbReference type="PROSITE" id="PS51257">
    <property type="entry name" value="PROKAR_LIPOPROTEIN"/>
    <property type="match status" value="1"/>
</dbReference>
<sequence>MKQIILLFLILFSIFSCQKDNSNENEIAKIEVDYIIERFDIAFGKVTATSLPDLKKAYPFMFSEKYPDSFWIAKVNDTLQQELTQETQDVFLDLKDEKKEIAQLFQHLKYYFPEFKTPRVITVTSEVDYRNKVIVTDTIVLISLDTYLGSDHKFYEGIQNYLRQDFNREQIVVDLAGAYGDKYIYQQQNKTLLDEMIYFGKQLYFKDVVIPFKTDAEKIGYSKSQLEWAKSNETEIWRFFIEEELLFSTDSKLPNRFINPAPFSKFYLEEIDKESPGQIGKYMGWQIVRAYMKRNDVSLKDLLQADPKEIFNHSNFKPNK</sequence>
<keyword evidence="1" id="KW-0732">Signal</keyword>
<keyword evidence="2" id="KW-0449">Lipoprotein</keyword>
<dbReference type="EMBL" id="QGGP01000001">
    <property type="protein sequence ID" value="PWK21043.1"/>
    <property type="molecule type" value="Genomic_DNA"/>
</dbReference>
<evidence type="ECO:0000313" key="3">
    <source>
        <dbReference type="Proteomes" id="UP000245430"/>
    </source>
</evidence>
<gene>
    <name evidence="2" type="ORF">LX78_00756</name>
</gene>
<evidence type="ECO:0000313" key="2">
    <source>
        <dbReference type="EMBL" id="PWK21043.1"/>
    </source>
</evidence>
<keyword evidence="3" id="KW-1185">Reference proteome</keyword>
<reference evidence="2 3" key="1">
    <citation type="submission" date="2018-05" db="EMBL/GenBank/DDBJ databases">
        <title>Genomic Encyclopedia of Archaeal and Bacterial Type Strains, Phase II (KMG-II): from individual species to whole genera.</title>
        <authorList>
            <person name="Goeker M."/>
        </authorList>
    </citation>
    <scope>NUCLEOTIDE SEQUENCE [LARGE SCALE GENOMIC DNA]</scope>
    <source>
        <strain evidence="2 3">DSM 22637</strain>
    </source>
</reference>
<accession>A0A316DWS5</accession>
<dbReference type="RefSeq" id="WP_109681280.1">
    <property type="nucleotide sequence ID" value="NZ_QGGP01000001.1"/>
</dbReference>
<protein>
    <submittedName>
        <fullName evidence="2">Gliding motility-associated lipoprotein GldB</fullName>
    </submittedName>
</protein>
<proteinExistence type="predicted"/>
<dbReference type="InterPro" id="IPR019853">
    <property type="entry name" value="GldB-like"/>
</dbReference>